<protein>
    <submittedName>
        <fullName evidence="5">Murein transglycosylase</fullName>
    </submittedName>
</protein>
<dbReference type="InterPro" id="IPR000189">
    <property type="entry name" value="Transglyc_AS"/>
</dbReference>
<evidence type="ECO:0000256" key="1">
    <source>
        <dbReference type="ARBA" id="ARBA00007734"/>
    </source>
</evidence>
<evidence type="ECO:0000256" key="3">
    <source>
        <dbReference type="SAM" id="SignalP"/>
    </source>
</evidence>
<dbReference type="PANTHER" id="PTHR37423:SF2">
    <property type="entry name" value="MEMBRANE-BOUND LYTIC MUREIN TRANSGLYCOSYLASE C"/>
    <property type="match status" value="1"/>
</dbReference>
<dbReference type="Gene3D" id="3.10.350.10">
    <property type="entry name" value="LysM domain"/>
    <property type="match status" value="2"/>
</dbReference>
<feature type="domain" description="LysM" evidence="4">
    <location>
        <begin position="423"/>
        <end position="466"/>
    </location>
</feature>
<dbReference type="InterPro" id="IPR036779">
    <property type="entry name" value="LysM_dom_sf"/>
</dbReference>
<gene>
    <name evidence="5" type="ORF">MESMUL_08640</name>
</gene>
<evidence type="ECO:0000259" key="4">
    <source>
        <dbReference type="PROSITE" id="PS51782"/>
    </source>
</evidence>
<dbReference type="PROSITE" id="PS51782">
    <property type="entry name" value="LYSM"/>
    <property type="match status" value="1"/>
</dbReference>
<reference evidence="5 6" key="1">
    <citation type="journal article" date="2018" name="Int. J. Syst. Evol. Microbiol.">
        <title>Mesosutterella multiformis gen. nov., sp. nov., a member of the family Sutterellaceae and Sutterella megalosphaeroides sp. nov., isolated from human faeces.</title>
        <authorList>
            <person name="Sakamoto M."/>
            <person name="Ikeyama N."/>
            <person name="Kunihiro T."/>
            <person name="Iino T."/>
            <person name="Yuki M."/>
            <person name="Ohkuma M."/>
        </authorList>
    </citation>
    <scope>NUCLEOTIDE SEQUENCE [LARGE SCALE GENOMIC DNA]</scope>
    <source>
        <strain evidence="5 6">4NBBH2</strain>
    </source>
</reference>
<dbReference type="EMBL" id="BGZJ01000001">
    <property type="protein sequence ID" value="GBO93510.1"/>
    <property type="molecule type" value="Genomic_DNA"/>
</dbReference>
<dbReference type="GO" id="GO:0016020">
    <property type="term" value="C:membrane"/>
    <property type="evidence" value="ECO:0007669"/>
    <property type="project" value="InterPro"/>
</dbReference>
<accession>A0A401LJN2</accession>
<organism evidence="5 6">
    <name type="scientific">Mesosutterella multiformis</name>
    <dbReference type="NCBI Taxonomy" id="2259133"/>
    <lineage>
        <taxon>Bacteria</taxon>
        <taxon>Pseudomonadati</taxon>
        <taxon>Pseudomonadota</taxon>
        <taxon>Betaproteobacteria</taxon>
        <taxon>Burkholderiales</taxon>
        <taxon>Sutterellaceae</taxon>
        <taxon>Mesosutterella</taxon>
    </lineage>
</organism>
<name>A0A388SDJ5_9BURK</name>
<dbReference type="InterPro" id="IPR008258">
    <property type="entry name" value="Transglycosylase_SLT_dom_1"/>
</dbReference>
<dbReference type="GO" id="GO:0008933">
    <property type="term" value="F:peptidoglycan lytic transglycosylase activity"/>
    <property type="evidence" value="ECO:0007669"/>
    <property type="project" value="InterPro"/>
</dbReference>
<feature type="chain" id="PRO_5030071270" evidence="3">
    <location>
        <begin position="21"/>
        <end position="537"/>
    </location>
</feature>
<sequence>MKLRLIPLFLIGIYATGSMAAPAAGVPAASDKALPVLASVPGTPAAAAAPAPAADRITEVITAELPAPNIDVWTRIRNGFKIPTLESARVETQVAAISRHPESFAKTATRAGMYLYHIVGQVEARGMPMELALLPFVESSFRPNALSSAKASGLWQFIPSTGTTYSLNQNLWKDERRDVVESTRAALDYFQKLYAQFGDWQLALAAYNWGEGNVQRAIDRNAQAGLPTDYSHLRMPLETANYVPRLEAVKRIIQNPSAYGVTLPDIGSEPYFVQVFRDKDIDVKTAARLANMKLDDFKLLNPSFNKPVIVGAHNTAMLIPADNLDEFMENLALWRSNGKRVSAWKTHRFQKGETLADIALGTGMSEEELREVNRIPGNRQVADNSLLLVRADAESPREEIQGGNDFFRLEPVPSVPKIRYRQIRYRVRKGDTLEEIADRLNVTPRSIIVTNRLRNSKLRRGMTLIVTAPVIQRAPDMERVNSERIIYRTARRYRLNAMPRRGAKQASSRTARSRKASSAKSSRAKSSARKTVKRKKR</sequence>
<dbReference type="PANTHER" id="PTHR37423">
    <property type="entry name" value="SOLUBLE LYTIC MUREIN TRANSGLYCOSYLASE-RELATED"/>
    <property type="match status" value="1"/>
</dbReference>
<proteinExistence type="inferred from homology"/>
<feature type="region of interest" description="Disordered" evidence="2">
    <location>
        <begin position="496"/>
        <end position="537"/>
    </location>
</feature>
<dbReference type="SMART" id="SM00257">
    <property type="entry name" value="LysM"/>
    <property type="match status" value="2"/>
</dbReference>
<dbReference type="SUPFAM" id="SSF53955">
    <property type="entry name" value="Lysozyme-like"/>
    <property type="match status" value="1"/>
</dbReference>
<feature type="compositionally biased region" description="Basic residues" evidence="2">
    <location>
        <begin position="511"/>
        <end position="537"/>
    </location>
</feature>
<dbReference type="Gene3D" id="1.10.530.10">
    <property type="match status" value="1"/>
</dbReference>
<dbReference type="InterPro" id="IPR018392">
    <property type="entry name" value="LysM"/>
</dbReference>
<dbReference type="SUPFAM" id="SSF54106">
    <property type="entry name" value="LysM domain"/>
    <property type="match status" value="1"/>
</dbReference>
<dbReference type="AlphaFoldDB" id="A0A388SDJ5"/>
<dbReference type="GO" id="GO:0000270">
    <property type="term" value="P:peptidoglycan metabolic process"/>
    <property type="evidence" value="ECO:0007669"/>
    <property type="project" value="InterPro"/>
</dbReference>
<dbReference type="CDD" id="cd00118">
    <property type="entry name" value="LysM"/>
    <property type="match status" value="2"/>
</dbReference>
<feature type="signal peptide" evidence="3">
    <location>
        <begin position="1"/>
        <end position="20"/>
    </location>
</feature>
<dbReference type="Pfam" id="PF01464">
    <property type="entry name" value="SLT"/>
    <property type="match status" value="1"/>
</dbReference>
<evidence type="ECO:0000256" key="2">
    <source>
        <dbReference type="SAM" id="MobiDB-lite"/>
    </source>
</evidence>
<dbReference type="PROSITE" id="PS00922">
    <property type="entry name" value="TRANSGLYCOSYLASE"/>
    <property type="match status" value="1"/>
</dbReference>
<comment type="similarity">
    <text evidence="1">Belongs to the transglycosylase Slt family.</text>
</comment>
<evidence type="ECO:0000313" key="5">
    <source>
        <dbReference type="EMBL" id="GBO93510.1"/>
    </source>
</evidence>
<accession>A0A388SDJ5</accession>
<comment type="caution">
    <text evidence="5">The sequence shown here is derived from an EMBL/GenBank/DDBJ whole genome shotgun (WGS) entry which is preliminary data.</text>
</comment>
<dbReference type="InterPro" id="IPR023346">
    <property type="entry name" value="Lysozyme-like_dom_sf"/>
</dbReference>
<dbReference type="OrthoDB" id="9815002at2"/>
<dbReference type="RefSeq" id="WP_116269880.1">
    <property type="nucleotide sequence ID" value="NZ_BGZJ01000001.1"/>
</dbReference>
<evidence type="ECO:0000313" key="6">
    <source>
        <dbReference type="Proteomes" id="UP000266091"/>
    </source>
</evidence>
<dbReference type="Proteomes" id="UP000266091">
    <property type="component" value="Unassembled WGS sequence"/>
</dbReference>
<keyword evidence="3" id="KW-0732">Signal</keyword>
<dbReference type="Pfam" id="PF01476">
    <property type="entry name" value="LysM"/>
    <property type="match status" value="2"/>
</dbReference>
<keyword evidence="6" id="KW-1185">Reference proteome</keyword>
<dbReference type="CDD" id="cd16894">
    <property type="entry name" value="MltD-like"/>
    <property type="match status" value="1"/>
</dbReference>